<gene>
    <name evidence="2" type="ORF">G1H19_02900</name>
</gene>
<keyword evidence="3" id="KW-1185">Reference proteome</keyword>
<evidence type="ECO:0000313" key="2">
    <source>
        <dbReference type="EMBL" id="NEL52964.1"/>
    </source>
</evidence>
<evidence type="ECO:0000313" key="3">
    <source>
        <dbReference type="Proteomes" id="UP000470470"/>
    </source>
</evidence>
<dbReference type="AlphaFoldDB" id="A0A7K3W9D7"/>
<evidence type="ECO:0000256" key="1">
    <source>
        <dbReference type="SAM" id="SignalP"/>
    </source>
</evidence>
<feature type="chain" id="PRO_5029864606" description="Lipoprotein" evidence="1">
    <location>
        <begin position="25"/>
        <end position="285"/>
    </location>
</feature>
<evidence type="ECO:0008006" key="4">
    <source>
        <dbReference type="Google" id="ProtNLM"/>
    </source>
</evidence>
<dbReference type="RefSeq" id="WP_152730180.1">
    <property type="nucleotide sequence ID" value="NZ_JAABOZ010000005.1"/>
</dbReference>
<keyword evidence="1" id="KW-0732">Signal</keyword>
<sequence length="285" mass="28769">MSGAGVRCVLLLVALAVAGCSSPAAEPAAPSSSSVVASLPAVPGISAEVVRLRTDEAVGGQFQLRVTNTGDGPFTVTSVALRSPGFDADPSRAVDVDIDAGRTIDLPVRYGSARCADTAGPAGAALDLRRADGSTAQVLVPLTGGTLQQVFDEECARQQLAAAVTVTLTPLTDTGDAVTGTVLLTRRAGDEPVQVTALGGSVLYHADPTGELPASLAAGRPALELPVAFTAARCDPHALADAKKPFVFPLTVVVGDRPPVAVDLPVDDAARAVLQAYDLRACAAG</sequence>
<feature type="signal peptide" evidence="1">
    <location>
        <begin position="1"/>
        <end position="24"/>
    </location>
</feature>
<accession>A0A7K3W9D7</accession>
<dbReference type="EMBL" id="JAAGWK010000005">
    <property type="protein sequence ID" value="NEL52964.1"/>
    <property type="molecule type" value="Genomic_DNA"/>
</dbReference>
<organism evidence="2 3">
    <name type="scientific">Goekera deserti</name>
    <dbReference type="NCBI Taxonomy" id="2497753"/>
    <lineage>
        <taxon>Bacteria</taxon>
        <taxon>Bacillati</taxon>
        <taxon>Actinomycetota</taxon>
        <taxon>Actinomycetes</taxon>
        <taxon>Geodermatophilales</taxon>
        <taxon>Geodermatophilaceae</taxon>
        <taxon>Goekera</taxon>
    </lineage>
</organism>
<name>A0A7K3W9D7_9ACTN</name>
<dbReference type="PROSITE" id="PS51257">
    <property type="entry name" value="PROKAR_LIPOPROTEIN"/>
    <property type="match status" value="1"/>
</dbReference>
<comment type="caution">
    <text evidence="2">The sequence shown here is derived from an EMBL/GenBank/DDBJ whole genome shotgun (WGS) entry which is preliminary data.</text>
</comment>
<protein>
    <recommendedName>
        <fullName evidence="4">Lipoprotein</fullName>
    </recommendedName>
</protein>
<proteinExistence type="predicted"/>
<dbReference type="Proteomes" id="UP000470470">
    <property type="component" value="Unassembled WGS sequence"/>
</dbReference>
<reference evidence="2 3" key="1">
    <citation type="submission" date="2020-02" db="EMBL/GenBank/DDBJ databases">
        <title>The whole genome sequence of CPCC 205119.</title>
        <authorList>
            <person name="Jiang Z."/>
        </authorList>
    </citation>
    <scope>NUCLEOTIDE SEQUENCE [LARGE SCALE GENOMIC DNA]</scope>
    <source>
        <strain evidence="2 3">CPCC 205119</strain>
    </source>
</reference>